<dbReference type="InterPro" id="IPR002500">
    <property type="entry name" value="PAPS_reduct_dom"/>
</dbReference>
<feature type="domain" description="Phosphoadenosine phosphosulphate reductase" evidence="2">
    <location>
        <begin position="33"/>
        <end position="200"/>
    </location>
</feature>
<dbReference type="Pfam" id="PF01507">
    <property type="entry name" value="PAPS_reduct"/>
    <property type="match status" value="1"/>
</dbReference>
<organism evidence="3">
    <name type="scientific">Desulfobacca acetoxidans</name>
    <dbReference type="NCBI Taxonomy" id="60893"/>
    <lineage>
        <taxon>Bacteria</taxon>
        <taxon>Pseudomonadati</taxon>
        <taxon>Thermodesulfobacteriota</taxon>
        <taxon>Desulfobaccia</taxon>
        <taxon>Desulfobaccales</taxon>
        <taxon>Desulfobaccaceae</taxon>
        <taxon>Desulfobacca</taxon>
    </lineage>
</organism>
<dbReference type="GO" id="GO:0003824">
    <property type="term" value="F:catalytic activity"/>
    <property type="evidence" value="ECO:0007669"/>
    <property type="project" value="InterPro"/>
</dbReference>
<protein>
    <submittedName>
        <fullName evidence="3">Phosphoadenosine phosphosulfate reductase family protein</fullName>
    </submittedName>
</protein>
<dbReference type="AlphaFoldDB" id="A0A7C3UZS1"/>
<dbReference type="SUPFAM" id="SSF52402">
    <property type="entry name" value="Adenine nucleotide alpha hydrolases-like"/>
    <property type="match status" value="1"/>
</dbReference>
<reference evidence="3" key="1">
    <citation type="journal article" date="2020" name="mSystems">
        <title>Genome- and Community-Level Interaction Insights into Carbon Utilization and Element Cycling Functions of Hydrothermarchaeota in Hydrothermal Sediment.</title>
        <authorList>
            <person name="Zhou Z."/>
            <person name="Liu Y."/>
            <person name="Xu W."/>
            <person name="Pan J."/>
            <person name="Luo Z.H."/>
            <person name="Li M."/>
        </authorList>
    </citation>
    <scope>NUCLEOTIDE SEQUENCE [LARGE SCALE GENOMIC DNA]</scope>
    <source>
        <strain evidence="3">SpSt-897</strain>
    </source>
</reference>
<dbReference type="InterPro" id="IPR014729">
    <property type="entry name" value="Rossmann-like_a/b/a_fold"/>
</dbReference>
<evidence type="ECO:0000259" key="2">
    <source>
        <dbReference type="Pfam" id="PF01507"/>
    </source>
</evidence>
<accession>A0A7C3UZS1</accession>
<feature type="coiled-coil region" evidence="1">
    <location>
        <begin position="1"/>
        <end position="28"/>
    </location>
</feature>
<dbReference type="Gene3D" id="3.40.50.620">
    <property type="entry name" value="HUPs"/>
    <property type="match status" value="1"/>
</dbReference>
<keyword evidence="1" id="KW-0175">Coiled coil</keyword>
<evidence type="ECO:0000313" key="3">
    <source>
        <dbReference type="EMBL" id="HGF35596.1"/>
    </source>
</evidence>
<gene>
    <name evidence="3" type="ORF">ENW96_14655</name>
</gene>
<dbReference type="EMBL" id="DTMF01000352">
    <property type="protein sequence ID" value="HGF35596.1"/>
    <property type="molecule type" value="Genomic_DNA"/>
</dbReference>
<sequence>MKEAKMALLSLEDKVKKSQEILKGALQKFSGHIALAWTGGKDSTTTLHLLKDLCGGQVPIPVLNIDTSVKFKEIYEFRDRIAQEWGLNLVIARNDEALREIDIAADKAECCFRLKAEVIARAITKYGWQALITGMRWDEHPDRAQDDYLVPHETPPHVRVQPILHFSELDIWSYLRSRKVPFCSLYQRGYRSLGCEPCTKAGTPGRSERSGRDQNKEEIMKRLRAMGYF</sequence>
<comment type="caution">
    <text evidence="3">The sequence shown here is derived from an EMBL/GenBank/DDBJ whole genome shotgun (WGS) entry which is preliminary data.</text>
</comment>
<dbReference type="PANTHER" id="PTHR43196:SF1">
    <property type="entry name" value="SULFATE ADENYLYLTRANSFERASE SUBUNIT 2"/>
    <property type="match status" value="1"/>
</dbReference>
<dbReference type="PANTHER" id="PTHR43196">
    <property type="entry name" value="SULFATE ADENYLYLTRANSFERASE SUBUNIT 2"/>
    <property type="match status" value="1"/>
</dbReference>
<evidence type="ECO:0000256" key="1">
    <source>
        <dbReference type="SAM" id="Coils"/>
    </source>
</evidence>
<proteinExistence type="predicted"/>
<dbReference type="InterPro" id="IPR050128">
    <property type="entry name" value="Sulfate_adenylyltrnsfr_sub2"/>
</dbReference>
<name>A0A7C3UZS1_9BACT</name>